<keyword evidence="3 7" id="KW-0812">Transmembrane</keyword>
<evidence type="ECO:0008006" key="10">
    <source>
        <dbReference type="Google" id="ProtNLM"/>
    </source>
</evidence>
<feature type="transmembrane region" description="Helical" evidence="7">
    <location>
        <begin position="59"/>
        <end position="78"/>
    </location>
</feature>
<protein>
    <recommendedName>
        <fullName evidence="10">Y.lipolytica GPR1 protein and Fun34p</fullName>
    </recommendedName>
</protein>
<feature type="transmembrane region" description="Helical" evidence="7">
    <location>
        <begin position="247"/>
        <end position="271"/>
    </location>
</feature>
<dbReference type="Pfam" id="PF01184">
    <property type="entry name" value="Gpr1_Fun34_YaaH"/>
    <property type="match status" value="2"/>
</dbReference>
<evidence type="ECO:0000256" key="5">
    <source>
        <dbReference type="ARBA" id="ARBA00023136"/>
    </source>
</evidence>
<feature type="region of interest" description="Disordered" evidence="6">
    <location>
        <begin position="1"/>
        <end position="24"/>
    </location>
</feature>
<reference evidence="8 9" key="1">
    <citation type="submission" date="2023-08" db="EMBL/GenBank/DDBJ databases">
        <title>Black Yeasts Isolated from many extreme environments.</title>
        <authorList>
            <person name="Coleine C."/>
            <person name="Stajich J.E."/>
            <person name="Selbmann L."/>
        </authorList>
    </citation>
    <scope>NUCLEOTIDE SEQUENCE [LARGE SCALE GENOMIC DNA]</scope>
    <source>
        <strain evidence="8 9">CCFEE 5885</strain>
    </source>
</reference>
<comment type="subcellular location">
    <subcellularLocation>
        <location evidence="1">Membrane</location>
        <topology evidence="1">Multi-pass membrane protein</topology>
    </subcellularLocation>
</comment>
<feature type="transmembrane region" description="Helical" evidence="7">
    <location>
        <begin position="142"/>
        <end position="159"/>
    </location>
</feature>
<dbReference type="PANTHER" id="PTHR31123">
    <property type="entry name" value="ACCUMULATION OF DYADS PROTEIN 2-RELATED"/>
    <property type="match status" value="1"/>
</dbReference>
<gene>
    <name evidence="8" type="ORF">LTR24_001564</name>
</gene>
<keyword evidence="9" id="KW-1185">Reference proteome</keyword>
<proteinExistence type="inferred from homology"/>
<organism evidence="8 9">
    <name type="scientific">Lithohypha guttulata</name>
    <dbReference type="NCBI Taxonomy" id="1690604"/>
    <lineage>
        <taxon>Eukaryota</taxon>
        <taxon>Fungi</taxon>
        <taxon>Dikarya</taxon>
        <taxon>Ascomycota</taxon>
        <taxon>Pezizomycotina</taxon>
        <taxon>Eurotiomycetes</taxon>
        <taxon>Chaetothyriomycetidae</taxon>
        <taxon>Chaetothyriales</taxon>
        <taxon>Trichomeriaceae</taxon>
        <taxon>Lithohypha</taxon>
    </lineage>
</organism>
<keyword evidence="5 7" id="KW-0472">Membrane</keyword>
<evidence type="ECO:0000256" key="2">
    <source>
        <dbReference type="ARBA" id="ARBA00005587"/>
    </source>
</evidence>
<feature type="transmembrane region" description="Helical" evidence="7">
    <location>
        <begin position="179"/>
        <end position="199"/>
    </location>
</feature>
<evidence type="ECO:0000256" key="6">
    <source>
        <dbReference type="SAM" id="MobiDB-lite"/>
    </source>
</evidence>
<dbReference type="InterPro" id="IPR000791">
    <property type="entry name" value="Gpr1/Fun34/SatP-like"/>
</dbReference>
<evidence type="ECO:0000256" key="3">
    <source>
        <dbReference type="ARBA" id="ARBA00022692"/>
    </source>
</evidence>
<dbReference type="Proteomes" id="UP001345013">
    <property type="component" value="Unassembled WGS sequence"/>
</dbReference>
<evidence type="ECO:0000256" key="1">
    <source>
        <dbReference type="ARBA" id="ARBA00004141"/>
    </source>
</evidence>
<feature type="transmembrane region" description="Helical" evidence="7">
    <location>
        <begin position="206"/>
        <end position="227"/>
    </location>
</feature>
<dbReference type="EMBL" id="JAVRRG010000012">
    <property type="protein sequence ID" value="KAK5098936.1"/>
    <property type="molecule type" value="Genomic_DNA"/>
</dbReference>
<evidence type="ECO:0000313" key="9">
    <source>
        <dbReference type="Proteomes" id="UP001345013"/>
    </source>
</evidence>
<feature type="transmembrane region" description="Helical" evidence="7">
    <location>
        <begin position="109"/>
        <end position="130"/>
    </location>
</feature>
<name>A0ABR0KK20_9EURO</name>
<evidence type="ECO:0000256" key="4">
    <source>
        <dbReference type="ARBA" id="ARBA00022989"/>
    </source>
</evidence>
<comment type="caution">
    <text evidence="8">The sequence shown here is derived from an EMBL/GenBank/DDBJ whole genome shotgun (WGS) entry which is preliminary data.</text>
</comment>
<evidence type="ECO:0000313" key="8">
    <source>
        <dbReference type="EMBL" id="KAK5098936.1"/>
    </source>
</evidence>
<keyword evidence="4 7" id="KW-1133">Transmembrane helix</keyword>
<evidence type="ECO:0000256" key="7">
    <source>
        <dbReference type="SAM" id="Phobius"/>
    </source>
</evidence>
<sequence length="300" mass="32283">MAIPDVESQRNASSPDELLNRARSDGNVNIPADVFEQMYLAPKTAVAGHLRQTFANPTAISIGGFILCTTPLSMSLLGWQGSDRLGLAVVGSYFWIGGLLLILGSIGEWIMGNTFPAIVFSTFGKTVQMFKSSRDNCLHSPGGFFLTFGATLVPSYNAYGAYGLGASNVAADLTSVRMFHSTFAFFLVAMTLLATVYCIASVRTNIAFFLIFLSLIPCFATLAASYFAYGHGYTASAALLQNVGAGFLLAVSLIGWYIFVALVLLSVDFPFRLPLGDLSTRIKGHTEKGHTEKHKVKKGE</sequence>
<comment type="similarity">
    <text evidence="2">Belongs to the acetate uptake transporter (AceTr) (TC 2.A.96) family.</text>
</comment>
<dbReference type="PANTHER" id="PTHR31123:SF4">
    <property type="entry name" value="PROTEIN ALCS"/>
    <property type="match status" value="1"/>
</dbReference>
<dbReference type="InterPro" id="IPR051633">
    <property type="entry name" value="AceTr"/>
</dbReference>
<accession>A0ABR0KK20</accession>